<gene>
    <name evidence="1" type="ORF">EC580_04350</name>
</gene>
<comment type="caution">
    <text evidence="1">The sequence shown here is derived from an EMBL/GenBank/DDBJ whole genome shotgun (WGS) entry which is preliminary data.</text>
</comment>
<proteinExistence type="predicted"/>
<organism evidence="1">
    <name type="scientific">Acidithiobacillus sulfuriphilus</name>
    <dbReference type="NCBI Taxonomy" id="1867749"/>
    <lineage>
        <taxon>Bacteria</taxon>
        <taxon>Pseudomonadati</taxon>
        <taxon>Pseudomonadota</taxon>
        <taxon>Acidithiobacillia</taxon>
        <taxon>Acidithiobacillales</taxon>
        <taxon>Acidithiobacillaceae</taxon>
        <taxon>Acidithiobacillus</taxon>
    </lineage>
</organism>
<sequence>MTCCDRTIQNAATLEKTAEGIAVHVDKSVDPKKVFAMVESCQTGRCDCMSEEVKAKVSAMEVSQGTEGTTIRIHGTVSEEEIQEVMGRSTKAL</sequence>
<dbReference type="EMBL" id="RIZI01000137">
    <property type="protein sequence ID" value="RNF67119.1"/>
    <property type="molecule type" value="Genomic_DNA"/>
</dbReference>
<protein>
    <submittedName>
        <fullName evidence="1">Uncharacterized protein</fullName>
    </submittedName>
</protein>
<name>A0A3M8RET8_9PROT</name>
<dbReference type="AlphaFoldDB" id="A0A3M8RET8"/>
<accession>A0A3M8RET8</accession>
<evidence type="ECO:0000313" key="1">
    <source>
        <dbReference type="EMBL" id="RNF67119.1"/>
    </source>
</evidence>
<dbReference type="OrthoDB" id="15036at2"/>
<dbReference type="RefSeq" id="WP_123102541.1">
    <property type="nucleotide sequence ID" value="NZ_CP127527.1"/>
</dbReference>
<reference evidence="1" key="1">
    <citation type="submission" date="2018-10" db="EMBL/GenBank/DDBJ databases">
        <title>Acidithiobacillus sulfuriphilus sp. nov.: an extremely acidophilic sulfur-oxidizing chemolithotroph isolated from a neutral pH environment.</title>
        <authorList>
            <person name="Falagan C."/>
            <person name="Moya-Beltran A."/>
            <person name="Quatrini R."/>
            <person name="Johnson D.B."/>
        </authorList>
    </citation>
    <scope>NUCLEOTIDE SEQUENCE [LARGE SCALE GENOMIC DNA]</scope>
    <source>
        <strain evidence="1">CJ-2</strain>
    </source>
</reference>